<sequence>MLFHEYRTAAQEAKNLLGADCSLQEVRVILQALAKHHEYVSWEEAFLRSQKRFPSLAFDRDVHEDLAATFLQENIRHSSLTVRVVTILSVGLARDYRLVPIVLQALSDDSDVVREIALQVATMYGSGSLLRAVSNLAKNDPSIQVRVAAYRAAVLLEIKDLTPYLRSVIQNTQLDGTERREAWKALCSLTHSFDDVLTGIDQALMTCEMLKEYPEKYVEEDILELFSVDHPEVQVAALQVILRGGKEIRSSSIMESVRKLACDSPSARVQMQAAAILYLQGDSYGEHKLIEALSSSSSVICETASEAICSLGIKGAQLAGQFLSTVQGMRARANLAFVLLVSREKIEEAGDVIATFMHRIEPCRAIEQFLCEDQKILAPASPLQREIMKRDLAKKIIHLLVAAQYSKVKMVVAQYLAGQQVGWSFCSGLFWEEGDGESPMEPSQEESFAAALEKALFSLQREGEEAGLNAVMSLYPCSRWQDKLTILEAIACSENRIATRFLRERCLHEAASLQSAAAGALFALFK</sequence>
<dbReference type="Gene3D" id="1.25.10.10">
    <property type="entry name" value="Leucine-rich Repeat Variant"/>
    <property type="match status" value="2"/>
</dbReference>
<evidence type="ECO:0008006" key="3">
    <source>
        <dbReference type="Google" id="ProtNLM"/>
    </source>
</evidence>
<dbReference type="HOGENOM" id="CLU_499404_0_0_0"/>
<dbReference type="AlphaFoldDB" id="Q9PK10"/>
<dbReference type="PATRIC" id="fig|243161.6.peg.703"/>
<dbReference type="EMBL" id="AE002160">
    <property type="protein sequence ID" value="AAF39486.1"/>
    <property type="molecule type" value="Genomic_DNA"/>
</dbReference>
<dbReference type="Proteomes" id="UP000000800">
    <property type="component" value="Chromosome"/>
</dbReference>
<evidence type="ECO:0000313" key="2">
    <source>
        <dbReference type="Proteomes" id="UP000000800"/>
    </source>
</evidence>
<dbReference type="eggNOG" id="COG1413">
    <property type="taxonomic scope" value="Bacteria"/>
</dbReference>
<dbReference type="PIR" id="B81679">
    <property type="entry name" value="B81679"/>
</dbReference>
<name>Q9PK10_CHLMU</name>
<accession>Q9PK10</accession>
<dbReference type="InterPro" id="IPR011989">
    <property type="entry name" value="ARM-like"/>
</dbReference>
<protein>
    <recommendedName>
        <fullName evidence="3">HEAT repeat domain-containing protein</fullName>
    </recommendedName>
</protein>
<dbReference type="InterPro" id="IPR016024">
    <property type="entry name" value="ARM-type_fold"/>
</dbReference>
<reference evidence="1 2" key="1">
    <citation type="journal article" date="2000" name="Nucleic Acids Res.">
        <title>Genome sequences of Chlamydia trachomatis MoPn and Chlamydia pneumoniae AR39.</title>
        <authorList>
            <person name="Read T.D."/>
            <person name="Brunham R.C."/>
            <person name="Shen C."/>
            <person name="Gill S.R."/>
            <person name="Heidelberg J.F."/>
            <person name="White O."/>
            <person name="Hickey E.K."/>
            <person name="Peterson J.D."/>
            <person name="Utterback T.R."/>
            <person name="Berry K.J."/>
            <person name="Bass S."/>
            <person name="Linher K.D."/>
            <person name="Weidman J.F."/>
            <person name="Khouri H.M."/>
            <person name="Craven B."/>
            <person name="Bowman C."/>
            <person name="Dodson R.J."/>
            <person name="Gwinn M.L."/>
            <person name="Nelson W.C."/>
            <person name="DeBoy R.T."/>
            <person name="Kolonay J.F."/>
            <person name="McClarty G."/>
            <person name="Salzberg S.L."/>
            <person name="Eisen J.A."/>
            <person name="Fraser C.M."/>
        </authorList>
    </citation>
    <scope>NUCLEOTIDE SEQUENCE [LARGE SCALE GENOMIC DNA]</scope>
    <source>
        <strain evidence="2">MoPn / Nigg</strain>
    </source>
</reference>
<evidence type="ECO:0000313" key="1">
    <source>
        <dbReference type="EMBL" id="AAF39486.1"/>
    </source>
</evidence>
<dbReference type="SUPFAM" id="SSF48371">
    <property type="entry name" value="ARM repeat"/>
    <property type="match status" value="1"/>
</dbReference>
<dbReference type="OrthoDB" id="19116at2"/>
<gene>
    <name evidence="1" type="ordered locus">TC_0663</name>
</gene>
<organism evidence="1 2">
    <name type="scientific">Chlamydia muridarum (strain MoPn / Nigg)</name>
    <dbReference type="NCBI Taxonomy" id="243161"/>
    <lineage>
        <taxon>Bacteria</taxon>
        <taxon>Pseudomonadati</taxon>
        <taxon>Chlamydiota</taxon>
        <taxon>Chlamydiia</taxon>
        <taxon>Chlamydiales</taxon>
        <taxon>Chlamydiaceae</taxon>
        <taxon>Chlamydia/Chlamydophila group</taxon>
        <taxon>Chlamydia</taxon>
    </lineage>
</organism>
<proteinExistence type="predicted"/>
<keyword evidence="2" id="KW-1185">Reference proteome</keyword>
<dbReference type="KEGG" id="cmu:TC_0663"/>